<comment type="domain">
    <text evidence="5">The Q motif is unique to and characteristic of the DEAD box family of RNA helicases and controls ATP binding and hydrolysis.</text>
</comment>
<comment type="function">
    <text evidence="5">RNA helicase.</text>
</comment>
<evidence type="ECO:0000313" key="8">
    <source>
        <dbReference type="EMBL" id="PIA43362.1"/>
    </source>
</evidence>
<accession>A0A2G5DIR9</accession>
<evidence type="ECO:0000256" key="4">
    <source>
        <dbReference type="ARBA" id="ARBA00022884"/>
    </source>
</evidence>
<dbReference type="STRING" id="218851.A0A2G5DIR9"/>
<evidence type="ECO:0000313" key="9">
    <source>
        <dbReference type="Proteomes" id="UP000230069"/>
    </source>
</evidence>
<dbReference type="GO" id="GO:0003723">
    <property type="term" value="F:RNA binding"/>
    <property type="evidence" value="ECO:0007669"/>
    <property type="project" value="UniProtKB-UniRule"/>
</dbReference>
<name>A0A2G5DIR9_AQUCA</name>
<dbReference type="Pfam" id="PF00270">
    <property type="entry name" value="DEAD"/>
    <property type="match status" value="1"/>
</dbReference>
<feature type="domain" description="DEAD/DEAH-box helicase" evidence="6">
    <location>
        <begin position="86"/>
        <end position="218"/>
    </location>
</feature>
<dbReference type="SUPFAM" id="SSF52540">
    <property type="entry name" value="P-loop containing nucleoside triphosphate hydrolases"/>
    <property type="match status" value="3"/>
</dbReference>
<feature type="domain" description="Helicase C-terminal" evidence="7">
    <location>
        <begin position="262"/>
        <end position="331"/>
    </location>
</feature>
<dbReference type="GO" id="GO:0005524">
    <property type="term" value="F:ATP binding"/>
    <property type="evidence" value="ECO:0007669"/>
    <property type="project" value="UniProtKB-UniRule"/>
</dbReference>
<dbReference type="EC" id="3.6.4.13" evidence="5"/>
<sequence length="537" mass="61498">MADMALLKRPKIWTEKNELNTCFCNSTDVRGIETKKKADLALGGSQMDTDQKNKSSTGYNKFKDMILKPKLLDGFRNYGYNYPSMVQQQVIVALQNGQDVVVQETDPGKIATISLGILQLLDFADHQLQALVLTASLSSAIKIREDMQQLGGSLGVKVCLLNGSIGSQRLDGVDVIVSEINDLRFLFRQRTSLNRIRLIFLNDPDRMHPTLFNSNFHNLPNKDIQYGIFTETVPQGQVWRYFEPKLKQPFFNSETREFQSRGYLQGWEVLITSKEMNQKRRDEITKQLSFKNCVLITTEGWSHGIDFQKVKRVVCYDLITFYPERYLRCMGQFSGGRVTAINFVNKFGMETLFNIQKQYYGEVVFKESTMVDGQAGFSPEEFPTKELPRAAPNIKHIVYDCEEDSWKSSILYDVVSRFFCQKKCVVFLNTFKQIKILSNEMAHSFGDGDFKVLDTLPEFSACEGACMLITTDEGGLGNEPLREMPLIINFDIPLSREVYNHRISCCGEDGSIVHFVTEHDWFKVFHVQSAYKYILTD</sequence>
<evidence type="ECO:0000256" key="2">
    <source>
        <dbReference type="ARBA" id="ARBA00022801"/>
    </source>
</evidence>
<dbReference type="EMBL" id="KZ305036">
    <property type="protein sequence ID" value="PIA43362.1"/>
    <property type="molecule type" value="Genomic_DNA"/>
</dbReference>
<comment type="catalytic activity">
    <reaction evidence="5">
        <text>ATP + H2O = ADP + phosphate + H(+)</text>
        <dbReference type="Rhea" id="RHEA:13065"/>
        <dbReference type="ChEBI" id="CHEBI:15377"/>
        <dbReference type="ChEBI" id="CHEBI:15378"/>
        <dbReference type="ChEBI" id="CHEBI:30616"/>
        <dbReference type="ChEBI" id="CHEBI:43474"/>
        <dbReference type="ChEBI" id="CHEBI:456216"/>
        <dbReference type="EC" id="3.6.4.13"/>
    </reaction>
</comment>
<organism evidence="8 9">
    <name type="scientific">Aquilegia coerulea</name>
    <name type="common">Rocky mountain columbine</name>
    <dbReference type="NCBI Taxonomy" id="218851"/>
    <lineage>
        <taxon>Eukaryota</taxon>
        <taxon>Viridiplantae</taxon>
        <taxon>Streptophyta</taxon>
        <taxon>Embryophyta</taxon>
        <taxon>Tracheophyta</taxon>
        <taxon>Spermatophyta</taxon>
        <taxon>Magnoliopsida</taxon>
        <taxon>Ranunculales</taxon>
        <taxon>Ranunculaceae</taxon>
        <taxon>Thalictroideae</taxon>
        <taxon>Aquilegia</taxon>
    </lineage>
</organism>
<dbReference type="Proteomes" id="UP000230069">
    <property type="component" value="Unassembled WGS sequence"/>
</dbReference>
<dbReference type="InterPro" id="IPR001650">
    <property type="entry name" value="Helicase_C-like"/>
</dbReference>
<dbReference type="PANTHER" id="PTHR24031">
    <property type="entry name" value="RNA HELICASE"/>
    <property type="match status" value="1"/>
</dbReference>
<dbReference type="InterPro" id="IPR011545">
    <property type="entry name" value="DEAD/DEAH_box_helicase_dom"/>
</dbReference>
<reference evidence="8 9" key="1">
    <citation type="submission" date="2017-09" db="EMBL/GenBank/DDBJ databases">
        <title>WGS assembly of Aquilegia coerulea Goldsmith.</title>
        <authorList>
            <person name="Hodges S."/>
            <person name="Kramer E."/>
            <person name="Nordborg M."/>
            <person name="Tomkins J."/>
            <person name="Borevitz J."/>
            <person name="Derieg N."/>
            <person name="Yan J."/>
            <person name="Mihaltcheva S."/>
            <person name="Hayes R.D."/>
            <person name="Rokhsar D."/>
        </authorList>
    </citation>
    <scope>NUCLEOTIDE SEQUENCE [LARGE SCALE GENOMIC DNA]</scope>
    <source>
        <strain evidence="9">cv. Goldsmith</strain>
    </source>
</reference>
<keyword evidence="3 5" id="KW-0067">ATP-binding</keyword>
<evidence type="ECO:0000256" key="3">
    <source>
        <dbReference type="ARBA" id="ARBA00022840"/>
    </source>
</evidence>
<dbReference type="Gene3D" id="3.40.50.300">
    <property type="entry name" value="P-loop containing nucleotide triphosphate hydrolases"/>
    <property type="match status" value="3"/>
</dbReference>
<dbReference type="InParanoid" id="A0A2G5DIR9"/>
<keyword evidence="4 5" id="KW-0694">RNA-binding</keyword>
<evidence type="ECO:0000259" key="7">
    <source>
        <dbReference type="Pfam" id="PF00271"/>
    </source>
</evidence>
<dbReference type="GO" id="GO:0016787">
    <property type="term" value="F:hydrolase activity"/>
    <property type="evidence" value="ECO:0007669"/>
    <property type="project" value="UniProtKB-KW"/>
</dbReference>
<dbReference type="AlphaFoldDB" id="A0A2G5DIR9"/>
<keyword evidence="9" id="KW-1185">Reference proteome</keyword>
<keyword evidence="5" id="KW-0347">Helicase</keyword>
<proteinExistence type="inferred from homology"/>
<evidence type="ECO:0000259" key="6">
    <source>
        <dbReference type="Pfam" id="PF00270"/>
    </source>
</evidence>
<comment type="similarity">
    <text evidence="5">Belongs to the DEAD box helicase family.</text>
</comment>
<evidence type="ECO:0000256" key="1">
    <source>
        <dbReference type="ARBA" id="ARBA00022741"/>
    </source>
</evidence>
<evidence type="ECO:0000256" key="5">
    <source>
        <dbReference type="RuleBase" id="RU365068"/>
    </source>
</evidence>
<dbReference type="Pfam" id="PF00271">
    <property type="entry name" value="Helicase_C"/>
    <property type="match status" value="1"/>
</dbReference>
<keyword evidence="1 5" id="KW-0547">Nucleotide-binding</keyword>
<dbReference type="GO" id="GO:0003724">
    <property type="term" value="F:RNA helicase activity"/>
    <property type="evidence" value="ECO:0007669"/>
    <property type="project" value="UniProtKB-EC"/>
</dbReference>
<keyword evidence="2 5" id="KW-0378">Hydrolase</keyword>
<dbReference type="InterPro" id="IPR027417">
    <property type="entry name" value="P-loop_NTPase"/>
</dbReference>
<protein>
    <recommendedName>
        <fullName evidence="5">ATP-dependent RNA helicase</fullName>
        <ecNumber evidence="5">3.6.4.13</ecNumber>
    </recommendedName>
</protein>
<gene>
    <name evidence="8" type="ORF">AQUCO_01900029v1</name>
</gene>